<dbReference type="AlphaFoldDB" id="A0A6C0JS03"/>
<evidence type="ECO:0000313" key="2">
    <source>
        <dbReference type="EMBL" id="QHU06668.1"/>
    </source>
</evidence>
<feature type="compositionally biased region" description="Basic and acidic residues" evidence="1">
    <location>
        <begin position="169"/>
        <end position="181"/>
    </location>
</feature>
<sequence>MKKNSKAGVSNKAPLLQSDPVPGAKADVNEDPSQKARAVKEEKPPPHRSQCSDGADGSHSYDYSRAYGDTRREPPHREYPPHSYSDASRYPPPPSREEPPHYHSQCSDGADGSHSYEYSRAYGDTRREPPHREYPPHSYSGASRYPPPPSREEPPHYRSMGSDSGDASNFHDRRPYGDSGRRPFFRHS</sequence>
<feature type="compositionally biased region" description="Basic and acidic residues" evidence="1">
    <location>
        <begin position="32"/>
        <end position="45"/>
    </location>
</feature>
<proteinExistence type="predicted"/>
<reference evidence="2" key="1">
    <citation type="journal article" date="2020" name="Nature">
        <title>Giant virus diversity and host interactions through global metagenomics.</title>
        <authorList>
            <person name="Schulz F."/>
            <person name="Roux S."/>
            <person name="Paez-Espino D."/>
            <person name="Jungbluth S."/>
            <person name="Walsh D.A."/>
            <person name="Denef V.J."/>
            <person name="McMahon K.D."/>
            <person name="Konstantinidis K.T."/>
            <person name="Eloe-Fadrosh E.A."/>
            <person name="Kyrpides N.C."/>
            <person name="Woyke T."/>
        </authorList>
    </citation>
    <scope>NUCLEOTIDE SEQUENCE</scope>
    <source>
        <strain evidence="2">GVMAG-S-1035315-10</strain>
    </source>
</reference>
<name>A0A6C0JS03_9ZZZZ</name>
<evidence type="ECO:0000256" key="1">
    <source>
        <dbReference type="SAM" id="MobiDB-lite"/>
    </source>
</evidence>
<dbReference type="EMBL" id="MN740661">
    <property type="protein sequence ID" value="QHU06668.1"/>
    <property type="molecule type" value="Genomic_DNA"/>
</dbReference>
<feature type="compositionally biased region" description="Basic and acidic residues" evidence="1">
    <location>
        <begin position="68"/>
        <end position="80"/>
    </location>
</feature>
<feature type="compositionally biased region" description="Basic and acidic residues" evidence="1">
    <location>
        <begin position="123"/>
        <end position="135"/>
    </location>
</feature>
<feature type="region of interest" description="Disordered" evidence="1">
    <location>
        <begin position="1"/>
        <end position="188"/>
    </location>
</feature>
<organism evidence="2">
    <name type="scientific">viral metagenome</name>
    <dbReference type="NCBI Taxonomy" id="1070528"/>
    <lineage>
        <taxon>unclassified sequences</taxon>
        <taxon>metagenomes</taxon>
        <taxon>organismal metagenomes</taxon>
    </lineage>
</organism>
<protein>
    <submittedName>
        <fullName evidence="2">Uncharacterized protein</fullName>
    </submittedName>
</protein>
<accession>A0A6C0JS03</accession>